<comment type="subcellular location">
    <subcellularLocation>
        <location evidence="1">Nucleus</location>
    </subcellularLocation>
</comment>
<dbReference type="Pfam" id="PF00096">
    <property type="entry name" value="zf-C2H2"/>
    <property type="match status" value="5"/>
</dbReference>
<feature type="compositionally biased region" description="Basic and acidic residues" evidence="10">
    <location>
        <begin position="267"/>
        <end position="278"/>
    </location>
</feature>
<evidence type="ECO:0000256" key="9">
    <source>
        <dbReference type="PROSITE-ProRule" id="PRU00042"/>
    </source>
</evidence>
<keyword evidence="8" id="KW-0539">Nucleus</keyword>
<dbReference type="GO" id="GO:0008270">
    <property type="term" value="F:zinc ion binding"/>
    <property type="evidence" value="ECO:0007669"/>
    <property type="project" value="UniProtKB-KW"/>
</dbReference>
<dbReference type="AlphaFoldDB" id="A0A8C5THC2"/>
<feature type="domain" description="C2H2-type" evidence="11">
    <location>
        <begin position="159"/>
        <end position="186"/>
    </location>
</feature>
<dbReference type="FunFam" id="3.30.160.60:FF:002090">
    <property type="entry name" value="Zinc finger protein 473"/>
    <property type="match status" value="1"/>
</dbReference>
<evidence type="ECO:0000256" key="2">
    <source>
        <dbReference type="ARBA" id="ARBA00006991"/>
    </source>
</evidence>
<proteinExistence type="inferred from homology"/>
<feature type="domain" description="C2H2-type" evidence="11">
    <location>
        <begin position="103"/>
        <end position="130"/>
    </location>
</feature>
<evidence type="ECO:0000256" key="7">
    <source>
        <dbReference type="ARBA" id="ARBA00023125"/>
    </source>
</evidence>
<evidence type="ECO:0000256" key="5">
    <source>
        <dbReference type="ARBA" id="ARBA00022771"/>
    </source>
</evidence>
<dbReference type="FunFam" id="3.30.160.60:FF:000016">
    <property type="entry name" value="zinc finger protein 37 homolog"/>
    <property type="match status" value="1"/>
</dbReference>
<dbReference type="PANTHER" id="PTHR14003:SF23">
    <property type="entry name" value="ZINC FINGER PROTEIN 143"/>
    <property type="match status" value="1"/>
</dbReference>
<dbReference type="Proteomes" id="UP000694560">
    <property type="component" value="Unplaced"/>
</dbReference>
<organism evidence="12 13">
    <name type="scientific">Malurus cyaneus samueli</name>
    <dbReference type="NCBI Taxonomy" id="2593467"/>
    <lineage>
        <taxon>Eukaryota</taxon>
        <taxon>Metazoa</taxon>
        <taxon>Chordata</taxon>
        <taxon>Craniata</taxon>
        <taxon>Vertebrata</taxon>
        <taxon>Euteleostomi</taxon>
        <taxon>Archelosauria</taxon>
        <taxon>Archosauria</taxon>
        <taxon>Dinosauria</taxon>
        <taxon>Saurischia</taxon>
        <taxon>Theropoda</taxon>
        <taxon>Coelurosauria</taxon>
        <taxon>Aves</taxon>
        <taxon>Neognathae</taxon>
        <taxon>Neoaves</taxon>
        <taxon>Telluraves</taxon>
        <taxon>Australaves</taxon>
        <taxon>Passeriformes</taxon>
        <taxon>Meliphagoidea</taxon>
        <taxon>Maluridae</taxon>
        <taxon>Malurus</taxon>
    </lineage>
</organism>
<reference evidence="12" key="1">
    <citation type="submission" date="2025-08" db="UniProtKB">
        <authorList>
            <consortium name="Ensembl"/>
        </authorList>
    </citation>
    <scope>IDENTIFICATION</scope>
</reference>
<reference evidence="12" key="2">
    <citation type="submission" date="2025-09" db="UniProtKB">
        <authorList>
            <consortium name="Ensembl"/>
        </authorList>
    </citation>
    <scope>IDENTIFICATION</scope>
</reference>
<evidence type="ECO:0000256" key="4">
    <source>
        <dbReference type="ARBA" id="ARBA00022737"/>
    </source>
</evidence>
<dbReference type="SUPFAM" id="SSF57667">
    <property type="entry name" value="beta-beta-alpha zinc fingers"/>
    <property type="match status" value="3"/>
</dbReference>
<feature type="domain" description="C2H2-type" evidence="11">
    <location>
        <begin position="187"/>
        <end position="214"/>
    </location>
</feature>
<feature type="domain" description="C2H2-type" evidence="11">
    <location>
        <begin position="243"/>
        <end position="271"/>
    </location>
</feature>
<keyword evidence="7" id="KW-0238">DNA-binding</keyword>
<keyword evidence="6" id="KW-0862">Zinc</keyword>
<feature type="region of interest" description="Disordered" evidence="10">
    <location>
        <begin position="46"/>
        <end position="98"/>
    </location>
</feature>
<evidence type="ECO:0000256" key="10">
    <source>
        <dbReference type="SAM" id="MobiDB-lite"/>
    </source>
</evidence>
<evidence type="ECO:0000256" key="6">
    <source>
        <dbReference type="ARBA" id="ARBA00022833"/>
    </source>
</evidence>
<dbReference type="SMART" id="SM00355">
    <property type="entry name" value="ZnF_C2H2"/>
    <property type="match status" value="6"/>
</dbReference>
<dbReference type="PANTHER" id="PTHR14003">
    <property type="entry name" value="TRANSCRIPTIONAL REPRESSOR PROTEIN YY"/>
    <property type="match status" value="1"/>
</dbReference>
<comment type="similarity">
    <text evidence="2">Belongs to the krueppel C2H2-type zinc-finger protein family.</text>
</comment>
<protein>
    <recommendedName>
        <fullName evidence="11">C2H2-type domain-containing protein</fullName>
    </recommendedName>
</protein>
<name>A0A8C5THC2_9PASS</name>
<dbReference type="OrthoDB" id="8113227at2759"/>
<evidence type="ECO:0000256" key="8">
    <source>
        <dbReference type="ARBA" id="ARBA00023242"/>
    </source>
</evidence>
<sequence length="278" mass="31340">MPQLSRKCPLGDTGGSCWWCQQNPGRGAENAGFPCGGGWVCPGQAPPPPAQSHRGLQDPPAQPEGTTFGPLEWGEQRGEKPQRSHTRRNCKPSSGCSKGERYTLCQEGTQSFSQDLELVVHEQLHAGEKPYKCSECGKSFSRSTHLSHHQHIHTGERPYECGECGKGFRDSSKLIHHQLIHTGEWPYECGECGKGFRVNSRLIQHHRTHTGERPYECGECGKSFIWSSHLTIHQRIHTGERPYECPECGKRFLTSSEVLSHQRRLHPPSEDPRWSETW</sequence>
<evidence type="ECO:0000259" key="11">
    <source>
        <dbReference type="PROSITE" id="PS50157"/>
    </source>
</evidence>
<keyword evidence="4" id="KW-0677">Repeat</keyword>
<evidence type="ECO:0000256" key="3">
    <source>
        <dbReference type="ARBA" id="ARBA00022723"/>
    </source>
</evidence>
<dbReference type="PROSITE" id="PS00028">
    <property type="entry name" value="ZINC_FINGER_C2H2_1"/>
    <property type="match status" value="5"/>
</dbReference>
<keyword evidence="5 9" id="KW-0863">Zinc-finger</keyword>
<dbReference type="GO" id="GO:0000978">
    <property type="term" value="F:RNA polymerase II cis-regulatory region sequence-specific DNA binding"/>
    <property type="evidence" value="ECO:0007669"/>
    <property type="project" value="TreeGrafter"/>
</dbReference>
<keyword evidence="3" id="KW-0479">Metal-binding</keyword>
<dbReference type="FunFam" id="3.30.160.60:FF:000737">
    <property type="entry name" value="Zinc finger protein 565"/>
    <property type="match status" value="1"/>
</dbReference>
<dbReference type="GO" id="GO:0000785">
    <property type="term" value="C:chromatin"/>
    <property type="evidence" value="ECO:0007669"/>
    <property type="project" value="TreeGrafter"/>
</dbReference>
<dbReference type="Ensembl" id="ENSMCST00000007867.1">
    <property type="protein sequence ID" value="ENSMCSP00000007676.1"/>
    <property type="gene ID" value="ENSMCSG00000005527.1"/>
</dbReference>
<dbReference type="InterPro" id="IPR013087">
    <property type="entry name" value="Znf_C2H2_type"/>
</dbReference>
<dbReference type="GO" id="GO:0031519">
    <property type="term" value="C:PcG protein complex"/>
    <property type="evidence" value="ECO:0007669"/>
    <property type="project" value="TreeGrafter"/>
</dbReference>
<evidence type="ECO:0000313" key="12">
    <source>
        <dbReference type="Ensembl" id="ENSMCSP00000007676.1"/>
    </source>
</evidence>
<keyword evidence="13" id="KW-1185">Reference proteome</keyword>
<evidence type="ECO:0000256" key="1">
    <source>
        <dbReference type="ARBA" id="ARBA00004123"/>
    </source>
</evidence>
<accession>A0A8C5THC2</accession>
<dbReference type="FunFam" id="3.30.160.60:FF:000352">
    <property type="entry name" value="zinc finger protein 3 homolog"/>
    <property type="match status" value="1"/>
</dbReference>
<dbReference type="GO" id="GO:0000981">
    <property type="term" value="F:DNA-binding transcription factor activity, RNA polymerase II-specific"/>
    <property type="evidence" value="ECO:0007669"/>
    <property type="project" value="TreeGrafter"/>
</dbReference>
<dbReference type="Gene3D" id="3.30.160.60">
    <property type="entry name" value="Classic Zinc Finger"/>
    <property type="match status" value="6"/>
</dbReference>
<feature type="region of interest" description="Disordered" evidence="10">
    <location>
        <begin position="259"/>
        <end position="278"/>
    </location>
</feature>
<dbReference type="InterPro" id="IPR036236">
    <property type="entry name" value="Znf_C2H2_sf"/>
</dbReference>
<dbReference type="GO" id="GO:0005667">
    <property type="term" value="C:transcription regulator complex"/>
    <property type="evidence" value="ECO:0007669"/>
    <property type="project" value="TreeGrafter"/>
</dbReference>
<feature type="domain" description="C2H2-type" evidence="11">
    <location>
        <begin position="131"/>
        <end position="158"/>
    </location>
</feature>
<dbReference type="FunFam" id="3.30.160.60:FF:000690">
    <property type="entry name" value="Zinc finger protein 354C"/>
    <property type="match status" value="1"/>
</dbReference>
<evidence type="ECO:0000313" key="13">
    <source>
        <dbReference type="Proteomes" id="UP000694560"/>
    </source>
</evidence>
<feature type="domain" description="C2H2-type" evidence="11">
    <location>
        <begin position="215"/>
        <end position="242"/>
    </location>
</feature>
<dbReference type="PROSITE" id="PS50157">
    <property type="entry name" value="ZINC_FINGER_C2H2_2"/>
    <property type="match status" value="6"/>
</dbReference>